<accession>A0AAV5JHS5</accession>
<dbReference type="AlphaFoldDB" id="A0AAV5JHS5"/>
<keyword evidence="2" id="KW-1185">Reference proteome</keyword>
<protein>
    <submittedName>
        <fullName evidence="1">Uncharacterized protein</fullName>
    </submittedName>
</protein>
<sequence>MIVPDRLVEFEGMDVAIEVYANLELKKVYDQGSSHVSLVGSPIEEEEGSSSFGMWRILL</sequence>
<reference evidence="1 2" key="1">
    <citation type="journal article" date="2021" name="Commun. Biol.">
        <title>The genome of Shorea leprosula (Dipterocarpaceae) highlights the ecological relevance of drought in aseasonal tropical rainforests.</title>
        <authorList>
            <person name="Ng K.K.S."/>
            <person name="Kobayashi M.J."/>
            <person name="Fawcett J.A."/>
            <person name="Hatakeyama M."/>
            <person name="Paape T."/>
            <person name="Ng C.H."/>
            <person name="Ang C.C."/>
            <person name="Tnah L.H."/>
            <person name="Lee C.T."/>
            <person name="Nishiyama T."/>
            <person name="Sese J."/>
            <person name="O'Brien M.J."/>
            <person name="Copetti D."/>
            <person name="Mohd Noor M.I."/>
            <person name="Ong R.C."/>
            <person name="Putra M."/>
            <person name="Sireger I.Z."/>
            <person name="Indrioko S."/>
            <person name="Kosugi Y."/>
            <person name="Izuno A."/>
            <person name="Isagi Y."/>
            <person name="Lee S.L."/>
            <person name="Shimizu K.K."/>
        </authorList>
    </citation>
    <scope>NUCLEOTIDE SEQUENCE [LARGE SCALE GENOMIC DNA]</scope>
    <source>
        <strain evidence="1">214</strain>
    </source>
</reference>
<evidence type="ECO:0000313" key="1">
    <source>
        <dbReference type="EMBL" id="GKV12013.1"/>
    </source>
</evidence>
<name>A0AAV5JHS5_9ROSI</name>
<dbReference type="EMBL" id="BPVZ01000035">
    <property type="protein sequence ID" value="GKV12013.1"/>
    <property type="molecule type" value="Genomic_DNA"/>
</dbReference>
<comment type="caution">
    <text evidence="1">The sequence shown here is derived from an EMBL/GenBank/DDBJ whole genome shotgun (WGS) entry which is preliminary data.</text>
</comment>
<organism evidence="1 2">
    <name type="scientific">Rubroshorea leprosula</name>
    <dbReference type="NCBI Taxonomy" id="152421"/>
    <lineage>
        <taxon>Eukaryota</taxon>
        <taxon>Viridiplantae</taxon>
        <taxon>Streptophyta</taxon>
        <taxon>Embryophyta</taxon>
        <taxon>Tracheophyta</taxon>
        <taxon>Spermatophyta</taxon>
        <taxon>Magnoliopsida</taxon>
        <taxon>eudicotyledons</taxon>
        <taxon>Gunneridae</taxon>
        <taxon>Pentapetalae</taxon>
        <taxon>rosids</taxon>
        <taxon>malvids</taxon>
        <taxon>Malvales</taxon>
        <taxon>Dipterocarpaceae</taxon>
        <taxon>Rubroshorea</taxon>
    </lineage>
</organism>
<evidence type="ECO:0000313" key="2">
    <source>
        <dbReference type="Proteomes" id="UP001054252"/>
    </source>
</evidence>
<gene>
    <name evidence="1" type="ORF">SLEP1_g23219</name>
</gene>
<proteinExistence type="predicted"/>
<dbReference type="Proteomes" id="UP001054252">
    <property type="component" value="Unassembled WGS sequence"/>
</dbReference>